<dbReference type="Gene3D" id="3.30.420.510">
    <property type="match status" value="1"/>
</dbReference>
<dbReference type="GO" id="GO:0005524">
    <property type="term" value="F:ATP binding"/>
    <property type="evidence" value="ECO:0007669"/>
    <property type="project" value="UniProtKB-KW"/>
</dbReference>
<dbReference type="STRING" id="400682.A0A1X7VLF5"/>
<dbReference type="CDD" id="cd24122">
    <property type="entry name" value="ASKHA_NBD_PanK-II_Pank1-like"/>
    <property type="match status" value="1"/>
</dbReference>
<evidence type="ECO:0000256" key="5">
    <source>
        <dbReference type="ARBA" id="ARBA00022490"/>
    </source>
</evidence>
<gene>
    <name evidence="13" type="primary">100641329</name>
</gene>
<dbReference type="EnsemblMetazoa" id="Aqu2.1.40724_001">
    <property type="protein sequence ID" value="Aqu2.1.40724_001"/>
    <property type="gene ID" value="Aqu2.1.40724"/>
</dbReference>
<evidence type="ECO:0000256" key="7">
    <source>
        <dbReference type="ARBA" id="ARBA00022741"/>
    </source>
</evidence>
<dbReference type="NCBIfam" id="TIGR00555">
    <property type="entry name" value="panK_eukar"/>
    <property type="match status" value="1"/>
</dbReference>
<dbReference type="eggNOG" id="KOG2201">
    <property type="taxonomic scope" value="Eukaryota"/>
</dbReference>
<keyword evidence="7" id="KW-0547">Nucleotide-binding</keyword>
<dbReference type="EnsemblMetazoa" id="XM_020008850.1">
    <property type="protein sequence ID" value="XP_019864409.1"/>
    <property type="gene ID" value="LOC100641329"/>
</dbReference>
<dbReference type="InterPro" id="IPR004567">
    <property type="entry name" value="Type_II_PanK"/>
</dbReference>
<dbReference type="EnsemblMetazoa" id="XM_020008849.1">
    <property type="protein sequence ID" value="XP_019864408.1"/>
    <property type="gene ID" value="LOC100641329"/>
</dbReference>
<dbReference type="SUPFAM" id="SSF53067">
    <property type="entry name" value="Actin-like ATPase domain"/>
    <property type="match status" value="2"/>
</dbReference>
<feature type="region of interest" description="Disordered" evidence="12">
    <location>
        <begin position="1"/>
        <end position="24"/>
    </location>
</feature>
<accession>A0A1X7VLF5</accession>
<evidence type="ECO:0000256" key="6">
    <source>
        <dbReference type="ARBA" id="ARBA00022679"/>
    </source>
</evidence>
<dbReference type="OMA" id="WSKGAKQ"/>
<keyword evidence="5" id="KW-0963">Cytoplasm</keyword>
<comment type="catalytic activity">
    <reaction evidence="1">
        <text>(R)-pantothenate + ATP = (R)-4'-phosphopantothenate + ADP + H(+)</text>
        <dbReference type="Rhea" id="RHEA:16373"/>
        <dbReference type="ChEBI" id="CHEBI:10986"/>
        <dbReference type="ChEBI" id="CHEBI:15378"/>
        <dbReference type="ChEBI" id="CHEBI:29032"/>
        <dbReference type="ChEBI" id="CHEBI:30616"/>
        <dbReference type="ChEBI" id="CHEBI:456216"/>
        <dbReference type="EC" id="2.7.1.33"/>
    </reaction>
</comment>
<dbReference type="InterPro" id="IPR043129">
    <property type="entry name" value="ATPase_NBD"/>
</dbReference>
<comment type="subcellular location">
    <subcellularLocation>
        <location evidence="2">Cytoplasm</location>
    </subcellularLocation>
</comment>
<keyword evidence="10" id="KW-0173">Coenzyme A biosynthesis</keyword>
<comment type="similarity">
    <text evidence="11">Belongs to the type II pantothenate kinase family.</text>
</comment>
<reference evidence="13" key="2">
    <citation type="submission" date="2017-05" db="UniProtKB">
        <authorList>
            <consortium name="EnsemblMetazoa"/>
        </authorList>
    </citation>
    <scope>IDENTIFICATION</scope>
</reference>
<comment type="pathway">
    <text evidence="3">Cofactor biosynthesis; coenzyme A biosynthesis; CoA from (R)-pantothenate: step 1/5.</text>
</comment>
<dbReference type="GO" id="GO:0005634">
    <property type="term" value="C:nucleus"/>
    <property type="evidence" value="ECO:0007669"/>
    <property type="project" value="TreeGrafter"/>
</dbReference>
<evidence type="ECO:0000256" key="11">
    <source>
        <dbReference type="ARBA" id="ARBA00060870"/>
    </source>
</evidence>
<sequence length="420" mass="46406">MDTDELFAESPISDRPSSLSSSSESLYSSSCSTAVTGLPFTRVHLDSQWFGVDIGGSLVKCVYFECPVANGSSQEESLGIAEMREFLKSNRTYGSSGVRDDHLEMPSQEFGGRKGTLHFIKFATSRMSGFMNMVREYNLNDFSKVVCATGGGAFKFEDDFQERLGIALHKYDEMETLVRGVQYFCRHLPDECYYWENPKKPDLARKKVFKFDPGIYPFIIVNIGSGVSILHVTGPSQFKRIGGTSVGGGTFLGLCSLLTGCDNFQDAITLAEKGDHTKVDKMVRDIYGGDYHKLGLSGNVVASSFGHMMHKDRRDEASPADLARASLVTVTNNIGAIARMCASIVGIERVVFVGNYLCDNVLSTQMLSYAMEYWSQGSIRALFLRHEGYFGALGGMIMKLEEELATESGKEDDYKRSDSE</sequence>
<evidence type="ECO:0000313" key="13">
    <source>
        <dbReference type="EnsemblMetazoa" id="Aqu2.1.40724_001"/>
    </source>
</evidence>
<dbReference type="Gene3D" id="3.30.420.40">
    <property type="match status" value="1"/>
</dbReference>
<evidence type="ECO:0000256" key="12">
    <source>
        <dbReference type="SAM" id="MobiDB-lite"/>
    </source>
</evidence>
<dbReference type="EC" id="2.7.1.33" evidence="4"/>
<proteinExistence type="inferred from homology"/>
<dbReference type="FunFam" id="3.30.420.40:FF:000025">
    <property type="entry name" value="pantothenate kinase 2, mitochondrial"/>
    <property type="match status" value="1"/>
</dbReference>
<evidence type="ECO:0000256" key="3">
    <source>
        <dbReference type="ARBA" id="ARBA00005225"/>
    </source>
</evidence>
<evidence type="ECO:0000256" key="2">
    <source>
        <dbReference type="ARBA" id="ARBA00004496"/>
    </source>
</evidence>
<evidence type="ECO:0000313" key="14">
    <source>
        <dbReference type="Proteomes" id="UP000007879"/>
    </source>
</evidence>
<keyword evidence="8" id="KW-0418">Kinase</keyword>
<dbReference type="PANTHER" id="PTHR12280:SF30">
    <property type="entry name" value="FUMBLE"/>
    <property type="match status" value="1"/>
</dbReference>
<feature type="compositionally biased region" description="Low complexity" evidence="12">
    <location>
        <begin position="10"/>
        <end position="24"/>
    </location>
</feature>
<dbReference type="Pfam" id="PF03630">
    <property type="entry name" value="Fumble"/>
    <property type="match status" value="1"/>
</dbReference>
<evidence type="ECO:0000256" key="9">
    <source>
        <dbReference type="ARBA" id="ARBA00022840"/>
    </source>
</evidence>
<evidence type="ECO:0000256" key="8">
    <source>
        <dbReference type="ARBA" id="ARBA00022777"/>
    </source>
</evidence>
<dbReference type="OrthoDB" id="275583at2759"/>
<dbReference type="Proteomes" id="UP000007879">
    <property type="component" value="Unassembled WGS sequence"/>
</dbReference>
<dbReference type="GO" id="GO:0005829">
    <property type="term" value="C:cytosol"/>
    <property type="evidence" value="ECO:0007669"/>
    <property type="project" value="TreeGrafter"/>
</dbReference>
<keyword evidence="6" id="KW-0808">Transferase</keyword>
<name>A0A1X7VLF5_AMPQE</name>
<dbReference type="PANTHER" id="PTHR12280">
    <property type="entry name" value="PANTOTHENATE KINASE"/>
    <property type="match status" value="1"/>
</dbReference>
<protein>
    <recommendedName>
        <fullName evidence="4">pantothenate kinase</fullName>
        <ecNumber evidence="4">2.7.1.33</ecNumber>
    </recommendedName>
</protein>
<evidence type="ECO:0000256" key="4">
    <source>
        <dbReference type="ARBA" id="ARBA00012102"/>
    </source>
</evidence>
<evidence type="ECO:0000256" key="10">
    <source>
        <dbReference type="ARBA" id="ARBA00022993"/>
    </source>
</evidence>
<keyword evidence="9" id="KW-0067">ATP-binding</keyword>
<dbReference type="KEGG" id="aqu:100641329"/>
<dbReference type="AlphaFoldDB" id="A0A1X7VLF5"/>
<reference evidence="14" key="1">
    <citation type="journal article" date="2010" name="Nature">
        <title>The Amphimedon queenslandica genome and the evolution of animal complexity.</title>
        <authorList>
            <person name="Srivastava M."/>
            <person name="Simakov O."/>
            <person name="Chapman J."/>
            <person name="Fahey B."/>
            <person name="Gauthier M.E."/>
            <person name="Mitros T."/>
            <person name="Richards G.S."/>
            <person name="Conaco C."/>
            <person name="Dacre M."/>
            <person name="Hellsten U."/>
            <person name="Larroux C."/>
            <person name="Putnam N.H."/>
            <person name="Stanke M."/>
            <person name="Adamska M."/>
            <person name="Darling A."/>
            <person name="Degnan S.M."/>
            <person name="Oakley T.H."/>
            <person name="Plachetzki D.C."/>
            <person name="Zhai Y."/>
            <person name="Adamski M."/>
            <person name="Calcino A."/>
            <person name="Cummins S.F."/>
            <person name="Goodstein D.M."/>
            <person name="Harris C."/>
            <person name="Jackson D.J."/>
            <person name="Leys S.P."/>
            <person name="Shu S."/>
            <person name="Woodcroft B.J."/>
            <person name="Vervoort M."/>
            <person name="Kosik K.S."/>
            <person name="Manning G."/>
            <person name="Degnan B.M."/>
            <person name="Rokhsar D.S."/>
        </authorList>
    </citation>
    <scope>NUCLEOTIDE SEQUENCE [LARGE SCALE GENOMIC DNA]</scope>
</reference>
<dbReference type="GO" id="GO:0004594">
    <property type="term" value="F:pantothenate kinase activity"/>
    <property type="evidence" value="ECO:0007669"/>
    <property type="project" value="UniProtKB-EC"/>
</dbReference>
<dbReference type="InParanoid" id="A0A1X7VLF5"/>
<dbReference type="GO" id="GO:0015937">
    <property type="term" value="P:coenzyme A biosynthetic process"/>
    <property type="evidence" value="ECO:0007669"/>
    <property type="project" value="UniProtKB-KW"/>
</dbReference>
<evidence type="ECO:0000256" key="1">
    <source>
        <dbReference type="ARBA" id="ARBA00001206"/>
    </source>
</evidence>
<keyword evidence="14" id="KW-1185">Reference proteome</keyword>
<organism evidence="13">
    <name type="scientific">Amphimedon queenslandica</name>
    <name type="common">Sponge</name>
    <dbReference type="NCBI Taxonomy" id="400682"/>
    <lineage>
        <taxon>Eukaryota</taxon>
        <taxon>Metazoa</taxon>
        <taxon>Porifera</taxon>
        <taxon>Demospongiae</taxon>
        <taxon>Heteroscleromorpha</taxon>
        <taxon>Haplosclerida</taxon>
        <taxon>Niphatidae</taxon>
        <taxon>Amphimedon</taxon>
    </lineage>
</organism>